<name>A0AB34PYZ8_CANAX</name>
<evidence type="ECO:0000313" key="2">
    <source>
        <dbReference type="Proteomes" id="UP000030161"/>
    </source>
</evidence>
<evidence type="ECO:0000313" key="1">
    <source>
        <dbReference type="EMBL" id="KGR15882.1"/>
    </source>
</evidence>
<accession>A0AB34PYZ8</accession>
<comment type="caution">
    <text evidence="1">The sequence shown here is derived from an EMBL/GenBank/DDBJ whole genome shotgun (WGS) entry which is preliminary data.</text>
</comment>
<sequence>MKRTKAKIFFLWRFSLSLQNSNCPKTFLCCSSFFLYKLNLYLILKIKFVFNRFFSHNSLSTLSPFLYHFIESPFTSTSLSTFKKKEILTVVHTCSKKPNFQSHHIKRND</sequence>
<gene>
    <name evidence="1" type="ORF">MG3_01474</name>
</gene>
<organism evidence="1 2">
    <name type="scientific">Candida albicans P78048</name>
    <dbReference type="NCBI Taxonomy" id="1094989"/>
    <lineage>
        <taxon>Eukaryota</taxon>
        <taxon>Fungi</taxon>
        <taxon>Dikarya</taxon>
        <taxon>Ascomycota</taxon>
        <taxon>Saccharomycotina</taxon>
        <taxon>Pichiomycetes</taxon>
        <taxon>Debaryomycetaceae</taxon>
        <taxon>Candida/Lodderomyces clade</taxon>
        <taxon>Candida</taxon>
    </lineage>
</organism>
<dbReference type="AlphaFoldDB" id="A0AB34PYZ8"/>
<protein>
    <submittedName>
        <fullName evidence="1">Uncharacterized protein</fullName>
    </submittedName>
</protein>
<dbReference type="EMBL" id="AJIX01000010">
    <property type="protein sequence ID" value="KGR15882.1"/>
    <property type="molecule type" value="Genomic_DNA"/>
</dbReference>
<reference evidence="1 2" key="1">
    <citation type="submission" date="2013-12" db="EMBL/GenBank/DDBJ databases">
        <title>The Genome Sequence of Candida albicans P78048.</title>
        <authorList>
            <consortium name="The Broad Institute Genome Sequencing Platform"/>
            <consortium name="The Broad Institute Genome Sequencing Center for Infectious Disease"/>
            <person name="Cuomo C."/>
            <person name="Bennett R."/>
            <person name="Hirakawa M."/>
            <person name="Noverr M."/>
            <person name="Mitchell A."/>
            <person name="Young S.K."/>
            <person name="Zeng Q."/>
            <person name="Gargeya S."/>
            <person name="Fitzgerald M."/>
            <person name="Abouelleil A."/>
            <person name="Alvarado L."/>
            <person name="Berlin A.M."/>
            <person name="Chapman S.B."/>
            <person name="Dewar J."/>
            <person name="Goldberg J."/>
            <person name="Griggs A."/>
            <person name="Gujja S."/>
            <person name="Hansen M."/>
            <person name="Howarth C."/>
            <person name="Imamovic A."/>
            <person name="Larimer J."/>
            <person name="McCowan C."/>
            <person name="Murphy C."/>
            <person name="Pearson M."/>
            <person name="Priest M."/>
            <person name="Roberts A."/>
            <person name="Saif S."/>
            <person name="Shea T."/>
            <person name="Sykes S."/>
            <person name="Wortman J."/>
            <person name="Nusbaum C."/>
            <person name="Birren B."/>
        </authorList>
    </citation>
    <scope>NUCLEOTIDE SEQUENCE [LARGE SCALE GENOMIC DNA]</scope>
    <source>
        <strain evidence="1 2">P78048</strain>
    </source>
</reference>
<dbReference type="Proteomes" id="UP000030161">
    <property type="component" value="Unassembled WGS sequence"/>
</dbReference>
<proteinExistence type="predicted"/>